<sequence length="230" mass="25076">MITSPAQWTARRRLVAAISGGLALVAVVIVGLYGLAGDPEPGPSVTLEPVGPLPQTPPTGAPTDDPSTAPELPVLPETNDAVPYAREVANALFTWDTMSGLTPRDYANVLIADADPSGIETSGLVTDVTTYLPADDVWRQLRQYETRQWLEVYGIQVPSSWGRIVSESRGQIPDGTWAVTVRAYRHREGVWEGQQDTTREKVAFTVFVGCPPRFDERCHLLRLSELGNPL</sequence>
<proteinExistence type="predicted"/>
<name>A0A1H5N1E4_9ACTN</name>
<protein>
    <submittedName>
        <fullName evidence="3">Uncharacterized protein</fullName>
    </submittedName>
</protein>
<keyword evidence="4" id="KW-1185">Reference proteome</keyword>
<keyword evidence="2" id="KW-0472">Membrane</keyword>
<feature type="region of interest" description="Disordered" evidence="1">
    <location>
        <begin position="43"/>
        <end position="73"/>
    </location>
</feature>
<accession>A0A1H5N1E4</accession>
<evidence type="ECO:0000256" key="1">
    <source>
        <dbReference type="SAM" id="MobiDB-lite"/>
    </source>
</evidence>
<evidence type="ECO:0000313" key="4">
    <source>
        <dbReference type="Proteomes" id="UP000181980"/>
    </source>
</evidence>
<organism evidence="3 4">
    <name type="scientific">Jiangella alba</name>
    <dbReference type="NCBI Taxonomy" id="561176"/>
    <lineage>
        <taxon>Bacteria</taxon>
        <taxon>Bacillati</taxon>
        <taxon>Actinomycetota</taxon>
        <taxon>Actinomycetes</taxon>
        <taxon>Jiangellales</taxon>
        <taxon>Jiangellaceae</taxon>
        <taxon>Jiangella</taxon>
    </lineage>
</organism>
<dbReference type="RefSeq" id="WP_069114079.1">
    <property type="nucleotide sequence ID" value="NZ_FNUC01000003.1"/>
</dbReference>
<dbReference type="EMBL" id="FNUC01000003">
    <property type="protein sequence ID" value="SEE94468.1"/>
    <property type="molecule type" value="Genomic_DNA"/>
</dbReference>
<reference evidence="4" key="1">
    <citation type="submission" date="2016-10" db="EMBL/GenBank/DDBJ databases">
        <authorList>
            <person name="Varghese N."/>
            <person name="Submissions S."/>
        </authorList>
    </citation>
    <scope>NUCLEOTIDE SEQUENCE [LARGE SCALE GENOMIC DNA]</scope>
    <source>
        <strain evidence="4">DSM 45237</strain>
    </source>
</reference>
<dbReference type="STRING" id="561176.SAMN04488561_3553"/>
<keyword evidence="2" id="KW-0812">Transmembrane</keyword>
<evidence type="ECO:0000256" key="2">
    <source>
        <dbReference type="SAM" id="Phobius"/>
    </source>
</evidence>
<keyword evidence="2" id="KW-1133">Transmembrane helix</keyword>
<dbReference type="AlphaFoldDB" id="A0A1H5N1E4"/>
<feature type="compositionally biased region" description="Pro residues" evidence="1">
    <location>
        <begin position="51"/>
        <end position="60"/>
    </location>
</feature>
<gene>
    <name evidence="3" type="ORF">SAMN04488561_3553</name>
</gene>
<evidence type="ECO:0000313" key="3">
    <source>
        <dbReference type="EMBL" id="SEE94468.1"/>
    </source>
</evidence>
<feature type="transmembrane region" description="Helical" evidence="2">
    <location>
        <begin position="14"/>
        <end position="36"/>
    </location>
</feature>
<dbReference type="Proteomes" id="UP000181980">
    <property type="component" value="Unassembled WGS sequence"/>
</dbReference>